<dbReference type="GO" id="GO:0005516">
    <property type="term" value="F:calmodulin binding"/>
    <property type="evidence" value="ECO:0007669"/>
    <property type="project" value="UniProtKB-KW"/>
</dbReference>
<evidence type="ECO:0000256" key="1">
    <source>
        <dbReference type="ARBA" id="ARBA00022860"/>
    </source>
</evidence>
<dbReference type="InterPro" id="IPR025064">
    <property type="entry name" value="DUF4005"/>
</dbReference>
<evidence type="ECO:0000313" key="7">
    <source>
        <dbReference type="Proteomes" id="UP001206925"/>
    </source>
</evidence>
<dbReference type="InterPro" id="IPR000048">
    <property type="entry name" value="IQ_motif_EF-hand-BS"/>
</dbReference>
<accession>A0AAD5GDC0</accession>
<evidence type="ECO:0000259" key="5">
    <source>
        <dbReference type="Pfam" id="PF13178"/>
    </source>
</evidence>
<dbReference type="EMBL" id="JAMZMK010009392">
    <property type="protein sequence ID" value="KAI7736033.1"/>
    <property type="molecule type" value="Genomic_DNA"/>
</dbReference>
<dbReference type="Gene3D" id="1.20.5.190">
    <property type="match status" value="1"/>
</dbReference>
<dbReference type="Pfam" id="PF00612">
    <property type="entry name" value="IQ"/>
    <property type="match status" value="2"/>
</dbReference>
<dbReference type="PROSITE" id="PS50096">
    <property type="entry name" value="IQ"/>
    <property type="match status" value="2"/>
</dbReference>
<feature type="region of interest" description="Disordered" evidence="4">
    <location>
        <begin position="468"/>
        <end position="664"/>
    </location>
</feature>
<reference evidence="6" key="1">
    <citation type="submission" date="2022-06" db="EMBL/GenBank/DDBJ databases">
        <title>Uncovering the hologenomic basis of an extraordinary plant invasion.</title>
        <authorList>
            <person name="Bieker V.C."/>
            <person name="Martin M.D."/>
            <person name="Gilbert T."/>
            <person name="Hodgins K."/>
            <person name="Battlay P."/>
            <person name="Petersen B."/>
            <person name="Wilson J."/>
        </authorList>
    </citation>
    <scope>NUCLEOTIDE SEQUENCE</scope>
    <source>
        <strain evidence="6">AA19_3_7</strain>
        <tissue evidence="6">Leaf</tissue>
    </source>
</reference>
<feature type="region of interest" description="Disordered" evidence="4">
    <location>
        <begin position="409"/>
        <end position="437"/>
    </location>
</feature>
<dbReference type="Pfam" id="PF13178">
    <property type="entry name" value="DUF4005"/>
    <property type="match status" value="1"/>
</dbReference>
<keyword evidence="7" id="KW-1185">Reference proteome</keyword>
<proteinExistence type="inferred from homology"/>
<organism evidence="6 7">
    <name type="scientific">Ambrosia artemisiifolia</name>
    <name type="common">Common ragweed</name>
    <dbReference type="NCBI Taxonomy" id="4212"/>
    <lineage>
        <taxon>Eukaryota</taxon>
        <taxon>Viridiplantae</taxon>
        <taxon>Streptophyta</taxon>
        <taxon>Embryophyta</taxon>
        <taxon>Tracheophyta</taxon>
        <taxon>Spermatophyta</taxon>
        <taxon>Magnoliopsida</taxon>
        <taxon>eudicotyledons</taxon>
        <taxon>Gunneridae</taxon>
        <taxon>Pentapetalae</taxon>
        <taxon>asterids</taxon>
        <taxon>campanulids</taxon>
        <taxon>Asterales</taxon>
        <taxon>Asteraceae</taxon>
        <taxon>Asteroideae</taxon>
        <taxon>Heliantheae alliance</taxon>
        <taxon>Heliantheae</taxon>
        <taxon>Ambrosia</taxon>
    </lineage>
</organism>
<feature type="compositionally biased region" description="Polar residues" evidence="4">
    <location>
        <begin position="586"/>
        <end position="600"/>
    </location>
</feature>
<comment type="subunit">
    <text evidence="3">Binds to multiple calmodulin (CaM) in the presence of Ca(2+) and CaM-like proteins.</text>
</comment>
<feature type="region of interest" description="Disordered" evidence="4">
    <location>
        <begin position="297"/>
        <end position="350"/>
    </location>
</feature>
<dbReference type="PANTHER" id="PTHR32295">
    <property type="entry name" value="IQ-DOMAIN 5-RELATED"/>
    <property type="match status" value="1"/>
</dbReference>
<feature type="compositionally biased region" description="Basic and acidic residues" evidence="4">
    <location>
        <begin position="554"/>
        <end position="570"/>
    </location>
</feature>
<name>A0AAD5GDC0_AMBAR</name>
<keyword evidence="1" id="KW-0112">Calmodulin-binding</keyword>
<evidence type="ECO:0000313" key="6">
    <source>
        <dbReference type="EMBL" id="KAI7736033.1"/>
    </source>
</evidence>
<dbReference type="Proteomes" id="UP001206925">
    <property type="component" value="Unassembled WGS sequence"/>
</dbReference>
<evidence type="ECO:0000256" key="3">
    <source>
        <dbReference type="ARBA" id="ARBA00024378"/>
    </source>
</evidence>
<feature type="compositionally biased region" description="Polar residues" evidence="4">
    <location>
        <begin position="608"/>
        <end position="617"/>
    </location>
</feature>
<feature type="compositionally biased region" description="Basic and acidic residues" evidence="4">
    <location>
        <begin position="493"/>
        <end position="502"/>
    </location>
</feature>
<comment type="similarity">
    <text evidence="2">Belongs to the IQD family.</text>
</comment>
<evidence type="ECO:0000256" key="4">
    <source>
        <dbReference type="SAM" id="MobiDB-lite"/>
    </source>
</evidence>
<comment type="caution">
    <text evidence="6">The sequence shown here is derived from an EMBL/GenBank/DDBJ whole genome shotgun (WGS) entry which is preliminary data.</text>
</comment>
<evidence type="ECO:0000256" key="2">
    <source>
        <dbReference type="ARBA" id="ARBA00024341"/>
    </source>
</evidence>
<feature type="compositionally biased region" description="Polar residues" evidence="4">
    <location>
        <begin position="508"/>
        <end position="519"/>
    </location>
</feature>
<feature type="domain" description="DUF4005" evidence="5">
    <location>
        <begin position="578"/>
        <end position="644"/>
    </location>
</feature>
<feature type="compositionally biased region" description="Basic residues" evidence="4">
    <location>
        <begin position="523"/>
        <end position="533"/>
    </location>
</feature>
<dbReference type="AlphaFoldDB" id="A0AAD5GDC0"/>
<sequence>MGRSSGYCLRIIACGRNSTSEYVDRDDQNASVENKGSDKRGWSFRKRSTGHQVISSTVITENPSENKNSEPVVFNYEAPVSSVPEKTPANLWTEELPRVSTSTTKDNTLSNLATEVAEEDEIKIDCGLDESSVIVIQSAVRKYLAQRELMRYKNIVNLQAAVRGHMVRCRAAGTLRCIQSIVKMQSLVRARHRSMPLEKTSTRKKGKQDSKTMPPPTYISIEKLLSNRFAIQLLESTPRTKQISIKCDPSKDDLAWKWLERWTSVSSPQLMDPHASKQEQDGKEIDSKNQIGNIVSEQQSDFHSDEIKLSNTGPEKPVVDAEQPKRPSKRAATDQADSEGRKSVFGSRKTSNPAFIAAHSRFEELTSKNKPLTSITSSNQEHIVDSPADKSVSVEPVGLPVYESLKLGHSRDGGSECGTELSVTSMLDSPDPSEIGNIECDKESKVLDKEEHAFPGTELSYSISNLSENYDCNTSNDHIELEPETGRQMYKSSMHEEVESPRGHVTASEDQATPSSQISENKKSKKVRVRKLKQGSNNKKSPVSSNHGSGLRNSLDHLPRETKSANRRDSLGSQSSEPIDQEPRGSCSSNSIPSYMQITESAKAKALANNSPRSSPDVQGKEAYLKKRHSLPGSVSGRHGSPRVKRTPQQTTKGKNNAERKWQS</sequence>
<feature type="region of interest" description="Disordered" evidence="4">
    <location>
        <begin position="192"/>
        <end position="214"/>
    </location>
</feature>
<dbReference type="PANTHER" id="PTHR32295:SF228">
    <property type="entry name" value="IQ MOTIF, EF-HAND BINDING, P-LOOP CONTAINING NUCLEOSIDE TRIPHOSPHATE HYDROLASE"/>
    <property type="match status" value="1"/>
</dbReference>
<gene>
    <name evidence="6" type="ORF">M8C21_008662</name>
</gene>
<feature type="compositionally biased region" description="Polar residues" evidence="4">
    <location>
        <begin position="534"/>
        <end position="552"/>
    </location>
</feature>
<protein>
    <recommendedName>
        <fullName evidence="5">DUF4005 domain-containing protein</fullName>
    </recommendedName>
</protein>